<dbReference type="GO" id="GO:0005739">
    <property type="term" value="C:mitochondrion"/>
    <property type="evidence" value="ECO:0007669"/>
    <property type="project" value="InterPro"/>
</dbReference>
<proteinExistence type="predicted"/>
<dbReference type="PANTHER" id="PTHR12840:SF1">
    <property type="entry name" value="NADH DEHYDROGENASE [UBIQUINONE] 1 BETA SUBCOMPLEX SUBUNIT 8, MITOCHONDRIAL"/>
    <property type="match status" value="1"/>
</dbReference>
<evidence type="ECO:0000256" key="1">
    <source>
        <dbReference type="SAM" id="MobiDB-lite"/>
    </source>
</evidence>
<evidence type="ECO:0000256" key="2">
    <source>
        <dbReference type="SAM" id="Phobius"/>
    </source>
</evidence>
<sequence>LAWNKDWKPGPIPKTPEEHAAAARKYGLRLDEYKPYPDDGIGLGDYPSLPNVSTDARNPFGQYDHPEHRRNFGEPIHADTDMFGLDRVDDTTNPRYSWQTQAMAFFGVMSACLAFYFMVDAPETKMHWPVMPKQYPGDGKVHYRFEAAE</sequence>
<reference evidence="3 4" key="1">
    <citation type="submission" date="2024-05" db="EMBL/GenBank/DDBJ databases">
        <authorList>
            <person name="Wallberg A."/>
        </authorList>
    </citation>
    <scope>NUCLEOTIDE SEQUENCE [LARGE SCALE GENOMIC DNA]</scope>
</reference>
<protein>
    <submittedName>
        <fullName evidence="3">Uncharacterized protein</fullName>
    </submittedName>
</protein>
<feature type="region of interest" description="Disordered" evidence="1">
    <location>
        <begin position="54"/>
        <end position="76"/>
    </location>
</feature>
<dbReference type="InterPro" id="IPR008699">
    <property type="entry name" value="NDUFB8"/>
</dbReference>
<dbReference type="Proteomes" id="UP001497623">
    <property type="component" value="Unassembled WGS sequence"/>
</dbReference>
<keyword evidence="2" id="KW-0472">Membrane</keyword>
<organism evidence="3 4">
    <name type="scientific">Meganyctiphanes norvegica</name>
    <name type="common">Northern krill</name>
    <name type="synonym">Thysanopoda norvegica</name>
    <dbReference type="NCBI Taxonomy" id="48144"/>
    <lineage>
        <taxon>Eukaryota</taxon>
        <taxon>Metazoa</taxon>
        <taxon>Ecdysozoa</taxon>
        <taxon>Arthropoda</taxon>
        <taxon>Crustacea</taxon>
        <taxon>Multicrustacea</taxon>
        <taxon>Malacostraca</taxon>
        <taxon>Eumalacostraca</taxon>
        <taxon>Eucarida</taxon>
        <taxon>Euphausiacea</taxon>
        <taxon>Euphausiidae</taxon>
        <taxon>Meganyctiphanes</taxon>
    </lineage>
</organism>
<comment type="caution">
    <text evidence="3">The sequence shown here is derived from an EMBL/GenBank/DDBJ whole genome shotgun (WGS) entry which is preliminary data.</text>
</comment>
<gene>
    <name evidence="3" type="ORF">MNOR_LOCUS38127</name>
</gene>
<keyword evidence="2" id="KW-0812">Transmembrane</keyword>
<keyword evidence="2" id="KW-1133">Transmembrane helix</keyword>
<accession>A0AAV2SLL8</accession>
<evidence type="ECO:0000313" key="4">
    <source>
        <dbReference type="Proteomes" id="UP001497623"/>
    </source>
</evidence>
<dbReference type="AlphaFoldDB" id="A0AAV2SLL8"/>
<keyword evidence="4" id="KW-1185">Reference proteome</keyword>
<dbReference type="PANTHER" id="PTHR12840">
    <property type="entry name" value="NADH-UBIQUINONE OXIDOREDUCTASE ASHI SUBUNIT"/>
    <property type="match status" value="1"/>
</dbReference>
<feature type="transmembrane region" description="Helical" evidence="2">
    <location>
        <begin position="102"/>
        <end position="119"/>
    </location>
</feature>
<evidence type="ECO:0000313" key="3">
    <source>
        <dbReference type="EMBL" id="CAL4208007.1"/>
    </source>
</evidence>
<name>A0AAV2SLL8_MEGNR</name>
<feature type="non-terminal residue" evidence="3">
    <location>
        <position position="1"/>
    </location>
</feature>
<feature type="compositionally biased region" description="Basic and acidic residues" evidence="1">
    <location>
        <begin position="64"/>
        <end position="76"/>
    </location>
</feature>
<dbReference type="EMBL" id="CAXKWB010083380">
    <property type="protein sequence ID" value="CAL4208007.1"/>
    <property type="molecule type" value="Genomic_DNA"/>
</dbReference>
<dbReference type="Pfam" id="PF05821">
    <property type="entry name" value="NDUF_B8"/>
    <property type="match status" value="1"/>
</dbReference>